<evidence type="ECO:0000256" key="9">
    <source>
        <dbReference type="ARBA" id="ARBA00023180"/>
    </source>
</evidence>
<evidence type="ECO:0000256" key="8">
    <source>
        <dbReference type="ARBA" id="ARBA00023157"/>
    </source>
</evidence>
<dbReference type="PRINTS" id="PR00740">
    <property type="entry name" value="GLHYDRLASE27"/>
</dbReference>
<evidence type="ECO:0000256" key="7">
    <source>
        <dbReference type="ARBA" id="ARBA00022801"/>
    </source>
</evidence>
<dbReference type="InterPro" id="IPR013785">
    <property type="entry name" value="Aldolase_TIM"/>
</dbReference>
<evidence type="ECO:0000256" key="4">
    <source>
        <dbReference type="ARBA" id="ARBA00012755"/>
    </source>
</evidence>
<dbReference type="Pfam" id="PF16499">
    <property type="entry name" value="Melibiase_2"/>
    <property type="match status" value="1"/>
</dbReference>
<comment type="catalytic activity">
    <reaction evidence="1 13">
        <text>Hydrolysis of terminal, non-reducing alpha-D-galactose residues in alpha-D-galactosides, including galactose oligosaccharides, galactomannans and galactolipids.</text>
        <dbReference type="EC" id="3.2.1.22"/>
    </reaction>
</comment>
<dbReference type="AlphaFoldDB" id="A9UPV9"/>
<keyword evidence="5" id="KW-0964">Secreted</keyword>
<dbReference type="GO" id="GO:0004557">
    <property type="term" value="F:alpha-galactosidase activity"/>
    <property type="evidence" value="ECO:0007669"/>
    <property type="project" value="UniProtKB-EC"/>
</dbReference>
<evidence type="ECO:0000256" key="1">
    <source>
        <dbReference type="ARBA" id="ARBA00001255"/>
    </source>
</evidence>
<comment type="similarity">
    <text evidence="3 13">Belongs to the glycosyl hydrolase 27 family.</text>
</comment>
<dbReference type="FunFam" id="2.60.40.1180:FF:000008">
    <property type="entry name" value="Alpha-galactosidase"/>
    <property type="match status" value="1"/>
</dbReference>
<keyword evidence="11 13" id="KW-0326">Glycosidase</keyword>
<feature type="domain" description="Alpha galactosidase C-terminal" evidence="15">
    <location>
        <begin position="330"/>
        <end position="409"/>
    </location>
</feature>
<dbReference type="eggNOG" id="KOG2366">
    <property type="taxonomic scope" value="Eukaryota"/>
</dbReference>
<reference evidence="16 17" key="1">
    <citation type="journal article" date="2008" name="Nature">
        <title>The genome of the choanoflagellate Monosiga brevicollis and the origin of metazoans.</title>
        <authorList>
            <consortium name="JGI Sequencing"/>
            <person name="King N."/>
            <person name="Westbrook M.J."/>
            <person name="Young S.L."/>
            <person name="Kuo A."/>
            <person name="Abedin M."/>
            <person name="Chapman J."/>
            <person name="Fairclough S."/>
            <person name="Hellsten U."/>
            <person name="Isogai Y."/>
            <person name="Letunic I."/>
            <person name="Marr M."/>
            <person name="Pincus D."/>
            <person name="Putnam N."/>
            <person name="Rokas A."/>
            <person name="Wright K.J."/>
            <person name="Zuzow R."/>
            <person name="Dirks W."/>
            <person name="Good M."/>
            <person name="Goodstein D."/>
            <person name="Lemons D."/>
            <person name="Li W."/>
            <person name="Lyons J.B."/>
            <person name="Morris A."/>
            <person name="Nichols S."/>
            <person name="Richter D.J."/>
            <person name="Salamov A."/>
            <person name="Bork P."/>
            <person name="Lim W.A."/>
            <person name="Manning G."/>
            <person name="Miller W.T."/>
            <person name="McGinnis W."/>
            <person name="Shapiro H."/>
            <person name="Tjian R."/>
            <person name="Grigoriev I.V."/>
            <person name="Rokhsar D."/>
        </authorList>
    </citation>
    <scope>NUCLEOTIDE SEQUENCE [LARGE SCALE GENOMIC DNA]</scope>
    <source>
        <strain evidence="17">MX1 / ATCC 50154</strain>
    </source>
</reference>
<organism evidence="16 17">
    <name type="scientific">Monosiga brevicollis</name>
    <name type="common">Choanoflagellate</name>
    <dbReference type="NCBI Taxonomy" id="81824"/>
    <lineage>
        <taxon>Eukaryota</taxon>
        <taxon>Choanoflagellata</taxon>
        <taxon>Craspedida</taxon>
        <taxon>Salpingoecidae</taxon>
        <taxon>Monosiga</taxon>
    </lineage>
</organism>
<keyword evidence="12" id="KW-0624">Polysaccharide degradation</keyword>
<keyword evidence="17" id="KW-1185">Reference proteome</keyword>
<keyword evidence="7 13" id="KW-0378">Hydrolase</keyword>
<dbReference type="SUPFAM" id="SSF51011">
    <property type="entry name" value="Glycosyl hydrolase domain"/>
    <property type="match status" value="1"/>
</dbReference>
<gene>
    <name evidence="16" type="ORF">MONBRDRAFT_30876</name>
</gene>
<dbReference type="GO" id="GO:0005576">
    <property type="term" value="C:extracellular region"/>
    <property type="evidence" value="ECO:0007669"/>
    <property type="project" value="UniProtKB-SubCell"/>
</dbReference>
<dbReference type="RefSeq" id="XP_001742704.1">
    <property type="nucleotide sequence ID" value="XM_001742652.1"/>
</dbReference>
<dbReference type="InterPro" id="IPR000111">
    <property type="entry name" value="Glyco_hydro_27/36_CS"/>
</dbReference>
<evidence type="ECO:0000256" key="10">
    <source>
        <dbReference type="ARBA" id="ARBA00023277"/>
    </source>
</evidence>
<dbReference type="Proteomes" id="UP000001357">
    <property type="component" value="Unassembled WGS sequence"/>
</dbReference>
<dbReference type="PANTHER" id="PTHR11452:SF75">
    <property type="entry name" value="ALPHA-GALACTOSIDASE MEL1"/>
    <property type="match status" value="1"/>
</dbReference>
<keyword evidence="10" id="KW-0119">Carbohydrate metabolism</keyword>
<evidence type="ECO:0000313" key="17">
    <source>
        <dbReference type="Proteomes" id="UP000001357"/>
    </source>
</evidence>
<keyword evidence="9" id="KW-0325">Glycoprotein</keyword>
<dbReference type="SUPFAM" id="SSF51445">
    <property type="entry name" value="(Trans)glycosidases"/>
    <property type="match status" value="1"/>
</dbReference>
<dbReference type="GeneID" id="5887971"/>
<evidence type="ECO:0000256" key="3">
    <source>
        <dbReference type="ARBA" id="ARBA00009743"/>
    </source>
</evidence>
<dbReference type="Pfam" id="PF17801">
    <property type="entry name" value="Melibiase_C"/>
    <property type="match status" value="1"/>
</dbReference>
<evidence type="ECO:0000313" key="16">
    <source>
        <dbReference type="EMBL" id="EDQ92942.1"/>
    </source>
</evidence>
<evidence type="ECO:0000256" key="5">
    <source>
        <dbReference type="ARBA" id="ARBA00022525"/>
    </source>
</evidence>
<dbReference type="PROSITE" id="PS00512">
    <property type="entry name" value="ALPHA_GALACTOSIDASE"/>
    <property type="match status" value="1"/>
</dbReference>
<accession>A9UPV9</accession>
<evidence type="ECO:0000256" key="6">
    <source>
        <dbReference type="ARBA" id="ARBA00022729"/>
    </source>
</evidence>
<dbReference type="InterPro" id="IPR017853">
    <property type="entry name" value="GH"/>
</dbReference>
<dbReference type="PANTHER" id="PTHR11452">
    <property type="entry name" value="ALPHA-GALACTOSIDASE/ALPHA-N-ACETYLGALACTOSAMINIDASE"/>
    <property type="match status" value="1"/>
</dbReference>
<feature type="chain" id="PRO_5002744611" description="Alpha-galactosidase" evidence="14">
    <location>
        <begin position="24"/>
        <end position="418"/>
    </location>
</feature>
<keyword evidence="6 14" id="KW-0732">Signal</keyword>
<dbReference type="InterPro" id="IPR013780">
    <property type="entry name" value="Glyco_hydro_b"/>
</dbReference>
<dbReference type="EMBL" id="CH991543">
    <property type="protein sequence ID" value="EDQ92942.1"/>
    <property type="molecule type" value="Genomic_DNA"/>
</dbReference>
<evidence type="ECO:0000259" key="15">
    <source>
        <dbReference type="Pfam" id="PF17801"/>
    </source>
</evidence>
<dbReference type="InterPro" id="IPR041233">
    <property type="entry name" value="Melibiase_C"/>
</dbReference>
<dbReference type="CDD" id="cd14792">
    <property type="entry name" value="GH27"/>
    <property type="match status" value="1"/>
</dbReference>
<proteinExistence type="inferred from homology"/>
<dbReference type="Gene3D" id="3.20.20.70">
    <property type="entry name" value="Aldolase class I"/>
    <property type="match status" value="1"/>
</dbReference>
<dbReference type="EC" id="3.2.1.22" evidence="4 13"/>
<keyword evidence="8 13" id="KW-1015">Disulfide bond</keyword>
<evidence type="ECO:0000256" key="2">
    <source>
        <dbReference type="ARBA" id="ARBA00004613"/>
    </source>
</evidence>
<dbReference type="STRING" id="81824.A9UPV9"/>
<dbReference type="GO" id="GO:0000272">
    <property type="term" value="P:polysaccharide catabolic process"/>
    <property type="evidence" value="ECO:0007669"/>
    <property type="project" value="UniProtKB-KW"/>
</dbReference>
<feature type="signal peptide" evidence="14">
    <location>
        <begin position="1"/>
        <end position="23"/>
    </location>
</feature>
<protein>
    <recommendedName>
        <fullName evidence="4 13">Alpha-galactosidase</fullName>
        <ecNumber evidence="4 13">3.2.1.22</ecNumber>
    </recommendedName>
    <alternativeName>
        <fullName evidence="13">Melibiase</fullName>
    </alternativeName>
</protein>
<evidence type="ECO:0000256" key="13">
    <source>
        <dbReference type="RuleBase" id="RU361168"/>
    </source>
</evidence>
<dbReference type="Gene3D" id="2.60.40.1180">
    <property type="entry name" value="Golgi alpha-mannosidase II"/>
    <property type="match status" value="1"/>
</dbReference>
<dbReference type="OMA" id="WHDPDMI"/>
<dbReference type="FunCoup" id="A9UPV9">
    <property type="interactions" value="739"/>
</dbReference>
<sequence>MTTSWLVAVAGALILASMPGSQAYDNGRGRLPPMGWNTWCTDDACGALDICTEKEIMSVVDGIIEQGLDKLGYKYINMDDCWSAQTRNATGHLQPNAKQFPNGLKYLADYIHSKGLYFGLYTCVGTQTCRGGRPGSYGNYEKDAQTVADWGLDFIKADNCHRPSNLTEQEAYGNFSAALNATGRPMLFSTCEWGDQDVASWGGNVAQMWRIQMDHIPFWHFPPKAAGYGFGQGTADIIEYIATLNPSNLTGPYNWMDPDFLETLFPITMNFVDSRTEYSFWSLWSAPLLVATDLRNLSDEKRAIVANEEVIAIDQDELGQAGDRIFNHSDGSQVWRKNLQNGDLAVIFYNAHNSANASLINVTWTQLGLDTTDERDVRDVWAKTTIAEHISGWYGVRDLAPHDVRFYRLSKSAAAVDN</sequence>
<dbReference type="KEGG" id="mbr:MONBRDRAFT_30876"/>
<dbReference type="FunFam" id="3.20.20.70:FF:000197">
    <property type="entry name" value="Alpha-galactosidase"/>
    <property type="match status" value="1"/>
</dbReference>
<evidence type="ECO:0000256" key="12">
    <source>
        <dbReference type="ARBA" id="ARBA00023326"/>
    </source>
</evidence>
<evidence type="ECO:0000256" key="14">
    <source>
        <dbReference type="SAM" id="SignalP"/>
    </source>
</evidence>
<comment type="subcellular location">
    <subcellularLocation>
        <location evidence="2">Secreted</location>
    </subcellularLocation>
</comment>
<dbReference type="InParanoid" id="A9UPV9"/>
<dbReference type="InterPro" id="IPR002241">
    <property type="entry name" value="Glyco_hydro_27"/>
</dbReference>
<evidence type="ECO:0000256" key="11">
    <source>
        <dbReference type="ARBA" id="ARBA00023295"/>
    </source>
</evidence>
<name>A9UPV9_MONBE</name>